<dbReference type="Gene3D" id="3.30.540.10">
    <property type="entry name" value="Fructose-1,6-Bisphosphatase, subunit A, domain 1"/>
    <property type="match status" value="1"/>
</dbReference>
<feature type="binding site" evidence="2">
    <location>
        <position position="67"/>
    </location>
    <ligand>
        <name>Mg(2+)</name>
        <dbReference type="ChEBI" id="CHEBI:18420"/>
        <label>1</label>
        <note>catalytic</note>
    </ligand>
</feature>
<keyword evidence="4" id="KW-1185">Reference proteome</keyword>
<dbReference type="SUPFAM" id="SSF56655">
    <property type="entry name" value="Carbohydrate phosphatase"/>
    <property type="match status" value="1"/>
</dbReference>
<dbReference type="GO" id="GO:0007165">
    <property type="term" value="P:signal transduction"/>
    <property type="evidence" value="ECO:0007669"/>
    <property type="project" value="TreeGrafter"/>
</dbReference>
<dbReference type="RefSeq" id="WP_011566638.1">
    <property type="nucleotide sequence ID" value="NC_008209.1"/>
</dbReference>
<dbReference type="PRINTS" id="PR00377">
    <property type="entry name" value="IMPHPHTASES"/>
</dbReference>
<comment type="cofactor">
    <cofactor evidence="2">
        <name>Mg(2+)</name>
        <dbReference type="ChEBI" id="CHEBI:18420"/>
    </cofactor>
</comment>
<gene>
    <name evidence="3" type="ordered locus">RD1_0291</name>
</gene>
<dbReference type="PANTHER" id="PTHR20854:SF4">
    <property type="entry name" value="INOSITOL-1-MONOPHOSPHATASE-RELATED"/>
    <property type="match status" value="1"/>
</dbReference>
<dbReference type="CDD" id="cd01638">
    <property type="entry name" value="CysQ"/>
    <property type="match status" value="1"/>
</dbReference>
<proteinExistence type="inferred from homology"/>
<accession>Q16DC7</accession>
<dbReference type="GO" id="GO:0046872">
    <property type="term" value="F:metal ion binding"/>
    <property type="evidence" value="ECO:0007669"/>
    <property type="project" value="UniProtKB-KW"/>
</dbReference>
<protein>
    <submittedName>
        <fullName evidence="3">Inositol monophosphatase family protein</fullName>
    </submittedName>
</protein>
<dbReference type="Pfam" id="PF00459">
    <property type="entry name" value="Inositol_P"/>
    <property type="match status" value="1"/>
</dbReference>
<name>Q16DC7_ROSDO</name>
<dbReference type="GO" id="GO:0006020">
    <property type="term" value="P:inositol metabolic process"/>
    <property type="evidence" value="ECO:0007669"/>
    <property type="project" value="TreeGrafter"/>
</dbReference>
<dbReference type="EMBL" id="CP000362">
    <property type="protein sequence ID" value="ABG30016.1"/>
    <property type="molecule type" value="Genomic_DNA"/>
</dbReference>
<dbReference type="PANTHER" id="PTHR20854">
    <property type="entry name" value="INOSITOL MONOPHOSPHATASE"/>
    <property type="match status" value="1"/>
</dbReference>
<reference evidence="3 4" key="1">
    <citation type="journal article" date="2007" name="J. Bacteriol.">
        <title>The complete genome sequence of Roseobacter denitrificans reveals a mixotrophic rather than photosynthetic metabolism.</title>
        <authorList>
            <person name="Swingley W.D."/>
            <person name="Sadekar S."/>
            <person name="Mastrian S.D."/>
            <person name="Matthies H.J."/>
            <person name="Hao J."/>
            <person name="Ramos H."/>
            <person name="Acharya C.R."/>
            <person name="Conrad A.L."/>
            <person name="Taylor H.L."/>
            <person name="Dejesa L.C."/>
            <person name="Shah M.K."/>
            <person name="O'huallachain M.E."/>
            <person name="Lince M.T."/>
            <person name="Blankenship R.E."/>
            <person name="Beatty J.T."/>
            <person name="Touchman J.W."/>
        </authorList>
    </citation>
    <scope>NUCLEOTIDE SEQUENCE [LARGE SCALE GENOMIC DNA]</scope>
    <source>
        <strain evidence="4">ATCC 33942 / OCh 114</strain>
    </source>
</reference>
<organism evidence="3 4">
    <name type="scientific">Roseobacter denitrificans (strain ATCC 33942 / OCh 114)</name>
    <name type="common">Erythrobacter sp. (strain OCh 114)</name>
    <name type="synonym">Roseobacter denitrificans</name>
    <dbReference type="NCBI Taxonomy" id="375451"/>
    <lineage>
        <taxon>Bacteria</taxon>
        <taxon>Pseudomonadati</taxon>
        <taxon>Pseudomonadota</taxon>
        <taxon>Alphaproteobacteria</taxon>
        <taxon>Rhodobacterales</taxon>
        <taxon>Roseobacteraceae</taxon>
        <taxon>Roseobacter</taxon>
    </lineage>
</organism>
<feature type="binding site" evidence="2">
    <location>
        <position position="85"/>
    </location>
    <ligand>
        <name>Mg(2+)</name>
        <dbReference type="ChEBI" id="CHEBI:18420"/>
        <label>1</label>
        <note>catalytic</note>
    </ligand>
</feature>
<feature type="binding site" evidence="2">
    <location>
        <position position="88"/>
    </location>
    <ligand>
        <name>Mg(2+)</name>
        <dbReference type="ChEBI" id="CHEBI:18420"/>
        <label>1</label>
        <note>catalytic</note>
    </ligand>
</feature>
<keyword evidence="2" id="KW-0479">Metal-binding</keyword>
<feature type="binding site" evidence="2">
    <location>
        <position position="206"/>
    </location>
    <ligand>
        <name>Mg(2+)</name>
        <dbReference type="ChEBI" id="CHEBI:18420"/>
        <label>1</label>
        <note>catalytic</note>
    </ligand>
</feature>
<evidence type="ECO:0000313" key="3">
    <source>
        <dbReference type="EMBL" id="ABG30016.1"/>
    </source>
</evidence>
<dbReference type="AlphaFoldDB" id="Q16DC7"/>
<sequence>MQASDLDLITDAIVMAGRVATSFTGQSTQSWDKPGGAGPVTEADLAVNTYLETVLRLARPDYGWLSEESEDTGDRLSRDTVFIIDPIDGTRSFVDGSSTWAHSVAISHKGRITAGAVYLPLRGLLYTAARGKGAMLNGAPITVSAKDDLENADVLAAKPMIAPDHWPNGVPGFNRSHRPSLAYRLALVGQGRFDAMLTFRPTWEWDVAAGSLIVEEAQGTSTDKGGKPLLFNNRDPRLNGMVASGKPLHYSLMQALAREGGSGA</sequence>
<dbReference type="STRING" id="375451.RD1_0291"/>
<evidence type="ECO:0000256" key="2">
    <source>
        <dbReference type="PIRSR" id="PIRSR600760-2"/>
    </source>
</evidence>
<dbReference type="eggNOG" id="COG0483">
    <property type="taxonomic scope" value="Bacteria"/>
</dbReference>
<keyword evidence="2" id="KW-0460">Magnesium</keyword>
<evidence type="ECO:0000256" key="1">
    <source>
        <dbReference type="ARBA" id="ARBA00009759"/>
    </source>
</evidence>
<feature type="binding site" evidence="2">
    <location>
        <position position="87"/>
    </location>
    <ligand>
        <name>Mg(2+)</name>
        <dbReference type="ChEBI" id="CHEBI:18420"/>
        <label>1</label>
        <note>catalytic</note>
    </ligand>
</feature>
<dbReference type="Gene3D" id="3.40.190.80">
    <property type="match status" value="1"/>
</dbReference>
<dbReference type="Proteomes" id="UP000007029">
    <property type="component" value="Chromosome"/>
</dbReference>
<evidence type="ECO:0000313" key="4">
    <source>
        <dbReference type="Proteomes" id="UP000007029"/>
    </source>
</evidence>
<dbReference type="KEGG" id="rde:RD1_0291"/>
<dbReference type="InterPro" id="IPR000760">
    <property type="entry name" value="Inositol_monophosphatase-like"/>
</dbReference>
<dbReference type="GO" id="GO:0008934">
    <property type="term" value="F:inositol monophosphate 1-phosphatase activity"/>
    <property type="evidence" value="ECO:0007669"/>
    <property type="project" value="TreeGrafter"/>
</dbReference>
<dbReference type="HOGENOM" id="CLU_044118_3_1_5"/>
<comment type="similarity">
    <text evidence="1">Belongs to the inositol monophosphatase superfamily.</text>
</comment>